<dbReference type="AlphaFoldDB" id="A0A8X6S769"/>
<keyword evidence="2" id="KW-1185">Reference proteome</keyword>
<dbReference type="InterPro" id="IPR036397">
    <property type="entry name" value="RNaseH_sf"/>
</dbReference>
<reference evidence="1" key="1">
    <citation type="submission" date="2020-08" db="EMBL/GenBank/DDBJ databases">
        <title>Multicomponent nature underlies the extraordinary mechanical properties of spider dragline silk.</title>
        <authorList>
            <person name="Kono N."/>
            <person name="Nakamura H."/>
            <person name="Mori M."/>
            <person name="Yoshida Y."/>
            <person name="Ohtoshi R."/>
            <person name="Malay A.D."/>
            <person name="Moran D.A.P."/>
            <person name="Tomita M."/>
            <person name="Numata K."/>
            <person name="Arakawa K."/>
        </authorList>
    </citation>
    <scope>NUCLEOTIDE SEQUENCE</scope>
</reference>
<dbReference type="GO" id="GO:0003676">
    <property type="term" value="F:nucleic acid binding"/>
    <property type="evidence" value="ECO:0007669"/>
    <property type="project" value="InterPro"/>
</dbReference>
<evidence type="ECO:0000313" key="1">
    <source>
        <dbReference type="EMBL" id="GFY01728.1"/>
    </source>
</evidence>
<proteinExistence type="predicted"/>
<comment type="caution">
    <text evidence="1">The sequence shown here is derived from an EMBL/GenBank/DDBJ whole genome shotgun (WGS) entry which is preliminary data.</text>
</comment>
<gene>
    <name evidence="1" type="ORF">TNCV_1467201</name>
</gene>
<dbReference type="Gene3D" id="3.30.420.10">
    <property type="entry name" value="Ribonuclease H-like superfamily/Ribonuclease H"/>
    <property type="match status" value="1"/>
</dbReference>
<name>A0A8X6S769_TRICX</name>
<sequence length="188" mass="21897">MIIHIRLIEENLRSYRPLPHLPLTPACCRTRLQWYLARSVWNHTDWGRIVFNDESAPNCVLKIIEDVSRNAQESVSILLLLLSLFTCSQPGIMVWDAISFDNRTPLGVIRAHFLHSNLSKIEHVWDIMRRRLHLQGNIDDLARQLEQFWQEISPETIRVLYHSMSRRVAACIQARGGSTPYFVELVTL</sequence>
<dbReference type="Proteomes" id="UP000887159">
    <property type="component" value="Unassembled WGS sequence"/>
</dbReference>
<evidence type="ECO:0000313" key="2">
    <source>
        <dbReference type="Proteomes" id="UP000887159"/>
    </source>
</evidence>
<organism evidence="1 2">
    <name type="scientific">Trichonephila clavipes</name>
    <name type="common">Golden silk orbweaver</name>
    <name type="synonym">Nephila clavipes</name>
    <dbReference type="NCBI Taxonomy" id="2585209"/>
    <lineage>
        <taxon>Eukaryota</taxon>
        <taxon>Metazoa</taxon>
        <taxon>Ecdysozoa</taxon>
        <taxon>Arthropoda</taxon>
        <taxon>Chelicerata</taxon>
        <taxon>Arachnida</taxon>
        <taxon>Araneae</taxon>
        <taxon>Araneomorphae</taxon>
        <taxon>Entelegynae</taxon>
        <taxon>Araneoidea</taxon>
        <taxon>Nephilidae</taxon>
        <taxon>Trichonephila</taxon>
    </lineage>
</organism>
<accession>A0A8X6S769</accession>
<protein>
    <submittedName>
        <fullName evidence="1">Transposable element Tc1 transposase</fullName>
    </submittedName>
</protein>
<dbReference type="EMBL" id="BMAU01021230">
    <property type="protein sequence ID" value="GFY01728.1"/>
    <property type="molecule type" value="Genomic_DNA"/>
</dbReference>